<proteinExistence type="predicted"/>
<evidence type="ECO:0000313" key="2">
    <source>
        <dbReference type="Proteomes" id="UP000198867"/>
    </source>
</evidence>
<sequence length="275" mass="29376">MPREHVADARPYLAIPYWSPGDTGEDRPLPGTVTWYLCDGIRTSTYQPGQVLEVAVDVRNSGGSNASSLAQVTVWWSDPTLGFVLRPENLIGFRQVAVEPRGGAGTTALMTRQMPPDAPNHICLLARVSHPLDPAPPVPDPVNDRHWAQRNLSVVAVPAGATAVLPFLVANPFPDAAGFTIRLAPAENPMPLVGQDGVTGQAFTDFVALLRVEDAVGERSLEFGVDLEAGEERSLTAEIEVRDLQPGSFAAFEISQTVGERLVGGIGAVLVAEDR</sequence>
<dbReference type="OrthoDB" id="4068526at2"/>
<accession>A0A1I4YWU2</accession>
<protein>
    <recommendedName>
        <fullName evidence="3">CARDB domain-containing protein</fullName>
    </recommendedName>
</protein>
<dbReference type="EMBL" id="FOVM01000001">
    <property type="protein sequence ID" value="SFN42482.1"/>
    <property type="molecule type" value="Genomic_DNA"/>
</dbReference>
<gene>
    <name evidence="1" type="ORF">SAMN05216219_0574</name>
</gene>
<name>A0A1I4YWU2_9MICO</name>
<organism evidence="1 2">
    <name type="scientific">Mycetocola miduiensis</name>
    <dbReference type="NCBI Taxonomy" id="995034"/>
    <lineage>
        <taxon>Bacteria</taxon>
        <taxon>Bacillati</taxon>
        <taxon>Actinomycetota</taxon>
        <taxon>Actinomycetes</taxon>
        <taxon>Micrococcales</taxon>
        <taxon>Microbacteriaceae</taxon>
        <taxon>Mycetocola</taxon>
    </lineage>
</organism>
<keyword evidence="2" id="KW-1185">Reference proteome</keyword>
<evidence type="ECO:0008006" key="3">
    <source>
        <dbReference type="Google" id="ProtNLM"/>
    </source>
</evidence>
<dbReference type="Proteomes" id="UP000198867">
    <property type="component" value="Unassembled WGS sequence"/>
</dbReference>
<dbReference type="AlphaFoldDB" id="A0A1I4YWU2"/>
<dbReference type="RefSeq" id="WP_090708599.1">
    <property type="nucleotide sequence ID" value="NZ_FOVM01000001.1"/>
</dbReference>
<reference evidence="2" key="1">
    <citation type="submission" date="2016-10" db="EMBL/GenBank/DDBJ databases">
        <authorList>
            <person name="Varghese N."/>
            <person name="Submissions S."/>
        </authorList>
    </citation>
    <scope>NUCLEOTIDE SEQUENCE [LARGE SCALE GENOMIC DNA]</scope>
    <source>
        <strain evidence="2">CGMCC 1.11101</strain>
    </source>
</reference>
<dbReference type="STRING" id="995034.SAMN05216219_0574"/>
<evidence type="ECO:0000313" key="1">
    <source>
        <dbReference type="EMBL" id="SFN42482.1"/>
    </source>
</evidence>